<dbReference type="GO" id="GO:0003700">
    <property type="term" value="F:DNA-binding transcription factor activity"/>
    <property type="evidence" value="ECO:0007669"/>
    <property type="project" value="InterPro"/>
</dbReference>
<gene>
    <name evidence="6" type="ORF">CKA81_12845</name>
</gene>
<dbReference type="KEGG" id="pus:CKA81_12845"/>
<accession>A0A410GEA0</accession>
<evidence type="ECO:0000259" key="5">
    <source>
        <dbReference type="PROSITE" id="PS50931"/>
    </source>
</evidence>
<dbReference type="PROSITE" id="PS50931">
    <property type="entry name" value="HTH_LYSR"/>
    <property type="match status" value="1"/>
</dbReference>
<dbReference type="SUPFAM" id="SSF46785">
    <property type="entry name" value="Winged helix' DNA-binding domain"/>
    <property type="match status" value="1"/>
</dbReference>
<dbReference type="InterPro" id="IPR005119">
    <property type="entry name" value="LysR_subst-bd"/>
</dbReference>
<dbReference type="FunFam" id="1.10.10.10:FF:000001">
    <property type="entry name" value="LysR family transcriptional regulator"/>
    <property type="match status" value="1"/>
</dbReference>
<dbReference type="Pfam" id="PF00126">
    <property type="entry name" value="HTH_1"/>
    <property type="match status" value="1"/>
</dbReference>
<evidence type="ECO:0000313" key="6">
    <source>
        <dbReference type="EMBL" id="QAA94622.1"/>
    </source>
</evidence>
<reference evidence="6 7" key="1">
    <citation type="submission" date="2017-08" db="EMBL/GenBank/DDBJ databases">
        <authorList>
            <person name="Park S.-J."/>
            <person name="Kim H."/>
        </authorList>
    </citation>
    <scope>NUCLEOTIDE SEQUENCE [LARGE SCALE GENOMIC DNA]</scope>
    <source>
        <strain evidence="7">ye3</strain>
    </source>
</reference>
<feature type="domain" description="HTH lysR-type" evidence="5">
    <location>
        <begin position="3"/>
        <end position="60"/>
    </location>
</feature>
<keyword evidence="3" id="KW-0238">DNA-binding</keyword>
<dbReference type="InterPro" id="IPR036388">
    <property type="entry name" value="WH-like_DNA-bd_sf"/>
</dbReference>
<dbReference type="PANTHER" id="PTHR30126:SF91">
    <property type="entry name" value="LYSR FAMILY TRANSCRIPTIONAL REGULATOR"/>
    <property type="match status" value="1"/>
</dbReference>
<evidence type="ECO:0000256" key="3">
    <source>
        <dbReference type="ARBA" id="ARBA00023125"/>
    </source>
</evidence>
<evidence type="ECO:0000313" key="7">
    <source>
        <dbReference type="Proteomes" id="UP000283474"/>
    </source>
</evidence>
<evidence type="ECO:0000256" key="4">
    <source>
        <dbReference type="ARBA" id="ARBA00023163"/>
    </source>
</evidence>
<dbReference type="SUPFAM" id="SSF53850">
    <property type="entry name" value="Periplasmic binding protein-like II"/>
    <property type="match status" value="1"/>
</dbReference>
<evidence type="ECO:0000256" key="1">
    <source>
        <dbReference type="ARBA" id="ARBA00009437"/>
    </source>
</evidence>
<dbReference type="Gene3D" id="1.10.10.10">
    <property type="entry name" value="Winged helix-like DNA-binding domain superfamily/Winged helix DNA-binding domain"/>
    <property type="match status" value="1"/>
</dbReference>
<dbReference type="CDD" id="cd05466">
    <property type="entry name" value="PBP2_LTTR_substrate"/>
    <property type="match status" value="1"/>
</dbReference>
<evidence type="ECO:0000256" key="2">
    <source>
        <dbReference type="ARBA" id="ARBA00023015"/>
    </source>
</evidence>
<dbReference type="PANTHER" id="PTHR30126">
    <property type="entry name" value="HTH-TYPE TRANSCRIPTIONAL REGULATOR"/>
    <property type="match status" value="1"/>
</dbReference>
<protein>
    <submittedName>
        <fullName evidence="6">LysR family transcriptional regulator</fullName>
    </submittedName>
</protein>
<keyword evidence="7" id="KW-1185">Reference proteome</keyword>
<dbReference type="InterPro" id="IPR036390">
    <property type="entry name" value="WH_DNA-bd_sf"/>
</dbReference>
<keyword evidence="4" id="KW-0804">Transcription</keyword>
<dbReference type="AlphaFoldDB" id="A0A410GEA0"/>
<dbReference type="GO" id="GO:0000976">
    <property type="term" value="F:transcription cis-regulatory region binding"/>
    <property type="evidence" value="ECO:0007669"/>
    <property type="project" value="TreeGrafter"/>
</dbReference>
<name>A0A410GEA0_9BURK</name>
<keyword evidence="2" id="KW-0805">Transcription regulation</keyword>
<dbReference type="InterPro" id="IPR000847">
    <property type="entry name" value="LysR_HTH_N"/>
</dbReference>
<comment type="similarity">
    <text evidence="1">Belongs to the LysR transcriptional regulatory family.</text>
</comment>
<dbReference type="OrthoDB" id="9803735at2"/>
<sequence>MRIDLVHLRTFVAVAEEQHLTRGAERIHVSLSAASAHIRSLEEALDTVLFTRTNRNLELTHAGNYLLSDAKELLQRASVFTSLAREIRGKTEGRLVIGSSSDPSASRIGIVVATLREQHPYINVELRARPSSGAREGLKTGELDIGIFLGRPIDPQLSYELLDNACFVVAGPAAWKERIATADWADLARLPWITPVDQRMAYAIMLNEMFDQRDLELNSVVQFDNEAIGRALMRQKVGMMLVREEHALRGEQEGVLARSPIARVTFPLVMAFAARRHEDPLIKAFMAAAKTAWPAAQPAYKS</sequence>
<dbReference type="Pfam" id="PF03466">
    <property type="entry name" value="LysR_substrate"/>
    <property type="match status" value="1"/>
</dbReference>
<dbReference type="Gene3D" id="3.40.190.290">
    <property type="match status" value="1"/>
</dbReference>
<dbReference type="Proteomes" id="UP000283474">
    <property type="component" value="Chromosome"/>
</dbReference>
<proteinExistence type="inferred from homology"/>
<dbReference type="EMBL" id="CP022987">
    <property type="protein sequence ID" value="QAA94622.1"/>
    <property type="molecule type" value="Genomic_DNA"/>
</dbReference>
<dbReference type="RefSeq" id="WP_128355619.1">
    <property type="nucleotide sequence ID" value="NZ_CP022987.1"/>
</dbReference>
<organism evidence="6 7">
    <name type="scientific">Pollutimonas thiosulfatoxidans</name>
    <dbReference type="NCBI Taxonomy" id="2028345"/>
    <lineage>
        <taxon>Bacteria</taxon>
        <taxon>Pseudomonadati</taxon>
        <taxon>Pseudomonadota</taxon>
        <taxon>Betaproteobacteria</taxon>
        <taxon>Burkholderiales</taxon>
        <taxon>Alcaligenaceae</taxon>
        <taxon>Pollutimonas</taxon>
    </lineage>
</organism>